<dbReference type="InterPro" id="IPR025746">
    <property type="entry name" value="PilX_N_dom"/>
</dbReference>
<evidence type="ECO:0000313" key="3">
    <source>
        <dbReference type="Proteomes" id="UP000509568"/>
    </source>
</evidence>
<protein>
    <submittedName>
        <fullName evidence="2">Pilus assembly protein PilX</fullName>
    </submittedName>
</protein>
<name>A0A7D5HG56_9PSED</name>
<keyword evidence="3" id="KW-1185">Reference proteome</keyword>
<dbReference type="EMBL" id="CP056030">
    <property type="protein sequence ID" value="QKZ06810.1"/>
    <property type="molecule type" value="Genomic_DNA"/>
</dbReference>
<feature type="domain" description="Type 4 fimbrial biogenesis protein PilX N-terminal" evidence="1">
    <location>
        <begin position="2"/>
        <end position="49"/>
    </location>
</feature>
<dbReference type="Proteomes" id="UP000509568">
    <property type="component" value="Chromosome"/>
</dbReference>
<gene>
    <name evidence="2" type="ORF">HWQ56_24750</name>
</gene>
<dbReference type="AlphaFoldDB" id="A0A7D5HG56"/>
<organism evidence="2 3">
    <name type="scientific">Pseudomonas eucalypticola</name>
    <dbReference type="NCBI Taxonomy" id="2599595"/>
    <lineage>
        <taxon>Bacteria</taxon>
        <taxon>Pseudomonadati</taxon>
        <taxon>Pseudomonadota</taxon>
        <taxon>Gammaproteobacteria</taxon>
        <taxon>Pseudomonadales</taxon>
        <taxon>Pseudomonadaceae</taxon>
        <taxon>Pseudomonas</taxon>
    </lineage>
</organism>
<evidence type="ECO:0000313" key="2">
    <source>
        <dbReference type="EMBL" id="QKZ06810.1"/>
    </source>
</evidence>
<sequence length="152" mass="15711">MVLLVALVMLLLITMIGVSSMHNATLQEKMASSVQTRNTTFQAAEAALRAGENAVATTGYTLAKCTTTTTCAPPPATDYNQVTTAGVYGTAGITWVAVGTTGFYGVQMIGTTSDPANSSSTSASLYRITAIGFTAATPLTNPRSVLESVYAK</sequence>
<reference evidence="2 3" key="1">
    <citation type="submission" date="2020-06" db="EMBL/GenBank/DDBJ databases">
        <title>Pseudomonas eucalypticola sp. nov., an endophyte of Eucalyptus dunnii leaves with biocontrol ability of eucalyptus leaf blight.</title>
        <authorList>
            <person name="Liu Y."/>
            <person name="Song Z."/>
            <person name="Zeng H."/>
            <person name="Lu M."/>
            <person name="Wang X."/>
            <person name="Lian X."/>
            <person name="Zhang Q."/>
        </authorList>
    </citation>
    <scope>NUCLEOTIDE SEQUENCE [LARGE SCALE GENOMIC DNA]</scope>
    <source>
        <strain evidence="2 3">NP-1</strain>
    </source>
</reference>
<dbReference type="KEGG" id="pez:HWQ56_24750"/>
<evidence type="ECO:0000259" key="1">
    <source>
        <dbReference type="Pfam" id="PF14341"/>
    </source>
</evidence>
<dbReference type="Pfam" id="PF14341">
    <property type="entry name" value="PilX_N"/>
    <property type="match status" value="1"/>
</dbReference>
<accession>A0A7D5HG56</accession>
<proteinExistence type="predicted"/>